<dbReference type="OrthoDB" id="2278575at2759"/>
<reference evidence="5" key="1">
    <citation type="submission" date="2013-08" db="EMBL/GenBank/DDBJ databases">
        <title>Gene expansion shapes genome architecture in the human pathogen Lichtheimia corymbifera: an evolutionary genomics analysis in the ancient terrestrial Mucorales (Mucoromycotina).</title>
        <authorList>
            <person name="Schwartze V.U."/>
            <person name="Winter S."/>
            <person name="Shelest E."/>
            <person name="Marcet-Houben M."/>
            <person name="Horn F."/>
            <person name="Wehner S."/>
            <person name="Hoffmann K."/>
            <person name="Riege K."/>
            <person name="Sammeth M."/>
            <person name="Nowrousian M."/>
            <person name="Valiante V."/>
            <person name="Linde J."/>
            <person name="Jacobsen I.D."/>
            <person name="Marz M."/>
            <person name="Brakhage A.A."/>
            <person name="Gabaldon T."/>
            <person name="Bocker S."/>
            <person name="Voigt K."/>
        </authorList>
    </citation>
    <scope>NUCLEOTIDE SEQUENCE [LARGE SCALE GENOMIC DNA]</scope>
    <source>
        <strain evidence="5">FSU 9682</strain>
    </source>
</reference>
<protein>
    <recommendedName>
        <fullName evidence="4">Yeast cell wall synthesis Kre9/Knh1-like N-terminal domain-containing protein</fullName>
    </recommendedName>
</protein>
<dbReference type="EMBL" id="CBTN010000015">
    <property type="protein sequence ID" value="CDH52901.1"/>
    <property type="molecule type" value="Genomic_DNA"/>
</dbReference>
<dbReference type="VEuPathDB" id="FungiDB:LCOR_04332.1"/>
<proteinExistence type="predicted"/>
<gene>
    <name evidence="5" type="ORF">LCOR_04332.1</name>
</gene>
<comment type="caution">
    <text evidence="5">The sequence shown here is derived from an EMBL/GenBank/DDBJ whole genome shotgun (WGS) entry which is preliminary data.</text>
</comment>
<sequence>MFKLFLVTFLSFVLFQLTQAVSVTITSPKPNDVLKAGETVEIKWTIADNAQLDNVSIALASGPAQALVIDQIIAASADAKKGTYKWTIPQSVKPKTKYVIEIGPNSSDIAFAGYISIARSATPSKSQSSAVPSASASASGHHASASSSAAGNKHKPTATLPSSIAPKPTAKPKPSHSEESVKPKPTASASKGDDDKKKDDDKPKKDDDKPKKEEDDKSTNKEHDKEEPRYVCHAYPDEKGEMTTSCGPAPTGVSKPSKRAGTLLRRLLLNKF</sequence>
<dbReference type="Proteomes" id="UP000027586">
    <property type="component" value="Unassembled WGS sequence"/>
</dbReference>
<evidence type="ECO:0000256" key="1">
    <source>
        <dbReference type="ARBA" id="ARBA00022729"/>
    </source>
</evidence>
<dbReference type="Pfam" id="PF10342">
    <property type="entry name" value="Kre9_KNH"/>
    <property type="match status" value="1"/>
</dbReference>
<dbReference type="STRING" id="1263082.A0A068RV96"/>
<keyword evidence="1 3" id="KW-0732">Signal</keyword>
<evidence type="ECO:0000313" key="5">
    <source>
        <dbReference type="EMBL" id="CDH52901.1"/>
    </source>
</evidence>
<organism evidence="5 6">
    <name type="scientific">Lichtheimia corymbifera JMRC:FSU:9682</name>
    <dbReference type="NCBI Taxonomy" id="1263082"/>
    <lineage>
        <taxon>Eukaryota</taxon>
        <taxon>Fungi</taxon>
        <taxon>Fungi incertae sedis</taxon>
        <taxon>Mucoromycota</taxon>
        <taxon>Mucoromycotina</taxon>
        <taxon>Mucoromycetes</taxon>
        <taxon>Mucorales</taxon>
        <taxon>Lichtheimiaceae</taxon>
        <taxon>Lichtheimia</taxon>
    </lineage>
</organism>
<feature type="domain" description="Yeast cell wall synthesis Kre9/Knh1-like N-terminal" evidence="4">
    <location>
        <begin position="27"/>
        <end position="106"/>
    </location>
</feature>
<name>A0A068RV96_9FUNG</name>
<feature type="region of interest" description="Disordered" evidence="2">
    <location>
        <begin position="123"/>
        <end position="259"/>
    </location>
</feature>
<feature type="compositionally biased region" description="Low complexity" evidence="2">
    <location>
        <begin position="124"/>
        <end position="150"/>
    </location>
</feature>
<feature type="signal peptide" evidence="3">
    <location>
        <begin position="1"/>
        <end position="20"/>
    </location>
</feature>
<evidence type="ECO:0000256" key="2">
    <source>
        <dbReference type="SAM" id="MobiDB-lite"/>
    </source>
</evidence>
<dbReference type="PANTHER" id="PTHR40633">
    <property type="entry name" value="MATRIX PROTEIN, PUTATIVE (AFU_ORTHOLOGUE AFUA_8G05410)-RELATED"/>
    <property type="match status" value="1"/>
</dbReference>
<feature type="chain" id="PRO_5001655511" description="Yeast cell wall synthesis Kre9/Knh1-like N-terminal domain-containing protein" evidence="3">
    <location>
        <begin position="21"/>
        <end position="272"/>
    </location>
</feature>
<dbReference type="AlphaFoldDB" id="A0A068RV96"/>
<feature type="compositionally biased region" description="Basic and acidic residues" evidence="2">
    <location>
        <begin position="191"/>
        <end position="241"/>
    </location>
</feature>
<dbReference type="PANTHER" id="PTHR40633:SF1">
    <property type="entry name" value="GPI ANCHORED SERINE-THREONINE RICH PROTEIN (AFU_ORTHOLOGUE AFUA_1G03630)"/>
    <property type="match status" value="1"/>
</dbReference>
<evidence type="ECO:0000256" key="3">
    <source>
        <dbReference type="SAM" id="SignalP"/>
    </source>
</evidence>
<evidence type="ECO:0000313" key="6">
    <source>
        <dbReference type="Proteomes" id="UP000027586"/>
    </source>
</evidence>
<keyword evidence="6" id="KW-1185">Reference proteome</keyword>
<evidence type="ECO:0000259" key="4">
    <source>
        <dbReference type="Pfam" id="PF10342"/>
    </source>
</evidence>
<accession>A0A068RV96</accession>
<dbReference type="InterPro" id="IPR018466">
    <property type="entry name" value="Kre9/Knh1-like_N"/>
</dbReference>
<dbReference type="InterPro" id="IPR052982">
    <property type="entry name" value="SRP1/TIP1-like"/>
</dbReference>